<sequence>MFLRFLFIFVFINLSNGIPLLTSKNDDLKQNPSDKSAYSFAIDISGYASLSGLKCIYQQGYNAAFIQVYSPSNGGTPNSNGIQTIQSAISAGLGTEIYVTPSTSGKSGSQQFSEAFNAVKAQGINVRAIWLQVTSAINWMNNVQSNINFIESFINQAYVNGISVAIYTSFNDWQQITGNYYESYSLRLWYYNVYGTGPTGETPANFDDFRPFGQWAQPNVKQFAQNEILCGLTINRNIYPSSGKKEVANKSSIKNTVGGFV</sequence>
<reference evidence="2" key="1">
    <citation type="submission" date="2022-11" db="UniProtKB">
        <authorList>
            <consortium name="WormBaseParasite"/>
        </authorList>
    </citation>
    <scope>IDENTIFICATION</scope>
</reference>
<accession>A0AC35EUK2</accession>
<protein>
    <submittedName>
        <fullName evidence="2">Lysozyme</fullName>
    </submittedName>
</protein>
<name>A0AC35EUK2_9BILA</name>
<evidence type="ECO:0000313" key="2">
    <source>
        <dbReference type="WBParaSite" id="PS1159_v2.g10821.t1"/>
    </source>
</evidence>
<evidence type="ECO:0000313" key="1">
    <source>
        <dbReference type="Proteomes" id="UP000887580"/>
    </source>
</evidence>
<dbReference type="Proteomes" id="UP000887580">
    <property type="component" value="Unplaced"/>
</dbReference>
<organism evidence="1 2">
    <name type="scientific">Panagrolaimus sp. PS1159</name>
    <dbReference type="NCBI Taxonomy" id="55785"/>
    <lineage>
        <taxon>Eukaryota</taxon>
        <taxon>Metazoa</taxon>
        <taxon>Ecdysozoa</taxon>
        <taxon>Nematoda</taxon>
        <taxon>Chromadorea</taxon>
        <taxon>Rhabditida</taxon>
        <taxon>Tylenchina</taxon>
        <taxon>Panagrolaimomorpha</taxon>
        <taxon>Panagrolaimoidea</taxon>
        <taxon>Panagrolaimidae</taxon>
        <taxon>Panagrolaimus</taxon>
    </lineage>
</organism>
<dbReference type="WBParaSite" id="PS1159_v2.g10821.t1">
    <property type="protein sequence ID" value="PS1159_v2.g10821.t1"/>
    <property type="gene ID" value="PS1159_v2.g10821"/>
</dbReference>
<proteinExistence type="predicted"/>